<evidence type="ECO:0000256" key="4">
    <source>
        <dbReference type="ARBA" id="ARBA00023163"/>
    </source>
</evidence>
<name>A0AA87Q8Y3_RHIRH</name>
<dbReference type="EMBL" id="BAYX01000008">
    <property type="protein sequence ID" value="GAJ94339.1"/>
    <property type="molecule type" value="Genomic_DNA"/>
</dbReference>
<dbReference type="GO" id="GO:0005829">
    <property type="term" value="C:cytosol"/>
    <property type="evidence" value="ECO:0007669"/>
    <property type="project" value="TreeGrafter"/>
</dbReference>
<accession>A0AA87Q8Y3</accession>
<comment type="similarity">
    <text evidence="1">Belongs to the LysR transcriptional regulatory family.</text>
</comment>
<feature type="domain" description="HTH lysR-type" evidence="5">
    <location>
        <begin position="7"/>
        <end position="64"/>
    </location>
</feature>
<dbReference type="InterPro" id="IPR036388">
    <property type="entry name" value="WH-like_DNA-bd_sf"/>
</dbReference>
<dbReference type="Proteomes" id="UP000026941">
    <property type="component" value="Unassembled WGS sequence"/>
</dbReference>
<dbReference type="GO" id="GO:0003700">
    <property type="term" value="F:DNA-binding transcription factor activity"/>
    <property type="evidence" value="ECO:0007669"/>
    <property type="project" value="InterPro"/>
</dbReference>
<organism evidence="6 7">
    <name type="scientific">Rhizobium rhizogenes NBRC 13257</name>
    <dbReference type="NCBI Taxonomy" id="1220581"/>
    <lineage>
        <taxon>Bacteria</taxon>
        <taxon>Pseudomonadati</taxon>
        <taxon>Pseudomonadota</taxon>
        <taxon>Alphaproteobacteria</taxon>
        <taxon>Hyphomicrobiales</taxon>
        <taxon>Rhizobiaceae</taxon>
        <taxon>Rhizobium/Agrobacterium group</taxon>
        <taxon>Rhizobium</taxon>
    </lineage>
</organism>
<dbReference type="InterPro" id="IPR036390">
    <property type="entry name" value="WH_DNA-bd_sf"/>
</dbReference>
<dbReference type="InterPro" id="IPR005119">
    <property type="entry name" value="LysR_subst-bd"/>
</dbReference>
<dbReference type="SUPFAM" id="SSF53850">
    <property type="entry name" value="Periplasmic binding protein-like II"/>
    <property type="match status" value="1"/>
</dbReference>
<evidence type="ECO:0000313" key="6">
    <source>
        <dbReference type="EMBL" id="GAJ94339.1"/>
    </source>
</evidence>
<dbReference type="GO" id="GO:0003677">
    <property type="term" value="F:DNA binding"/>
    <property type="evidence" value="ECO:0007669"/>
    <property type="project" value="UniProtKB-KW"/>
</dbReference>
<dbReference type="PANTHER" id="PTHR30419:SF2">
    <property type="entry name" value="LYSR FAMILY TRANSCRIPTIONAL REGULATOR"/>
    <property type="match status" value="1"/>
</dbReference>
<evidence type="ECO:0000256" key="2">
    <source>
        <dbReference type="ARBA" id="ARBA00023015"/>
    </source>
</evidence>
<dbReference type="Gene3D" id="1.10.10.10">
    <property type="entry name" value="Winged helix-like DNA-binding domain superfamily/Winged helix DNA-binding domain"/>
    <property type="match status" value="1"/>
</dbReference>
<keyword evidence="2" id="KW-0805">Transcription regulation</keyword>
<proteinExistence type="inferred from homology"/>
<evidence type="ECO:0000256" key="3">
    <source>
        <dbReference type="ARBA" id="ARBA00023125"/>
    </source>
</evidence>
<evidence type="ECO:0000259" key="5">
    <source>
        <dbReference type="PROSITE" id="PS50931"/>
    </source>
</evidence>
<dbReference type="InterPro" id="IPR000847">
    <property type="entry name" value="LysR_HTH_N"/>
</dbReference>
<protein>
    <submittedName>
        <fullName evidence="6">LysR family transcriptional regulator</fullName>
    </submittedName>
</protein>
<gene>
    <name evidence="6" type="ORF">RRH01S_08_00760</name>
</gene>
<dbReference type="PANTHER" id="PTHR30419">
    <property type="entry name" value="HTH-TYPE TRANSCRIPTIONAL REGULATOR YBHD"/>
    <property type="match status" value="1"/>
</dbReference>
<comment type="caution">
    <text evidence="6">The sequence shown here is derived from an EMBL/GenBank/DDBJ whole genome shotgun (WGS) entry which is preliminary data.</text>
</comment>
<dbReference type="CDD" id="cd08421">
    <property type="entry name" value="PBP2_LTTR_like_1"/>
    <property type="match status" value="1"/>
</dbReference>
<dbReference type="InterPro" id="IPR050950">
    <property type="entry name" value="HTH-type_LysR_regulators"/>
</dbReference>
<dbReference type="Gene3D" id="3.40.190.290">
    <property type="match status" value="1"/>
</dbReference>
<sequence>MLTHMRFDLTDLRLFLAVVDAGSITHGAADVGLSLAAASERLRDMEATGEVRLLERGRRGISPTPAGEALAHHARLIQRQMAQMHGELGEHASGLRATLRLAANTATITEFLPERLAPWMAAHPRIDIELKERQSIEIAKAIAAGLAEIGILSDAVDTSGLELRPFAIDRLVVVMPRDHALAEKKRIAFADILHQHFVGLSGGALQDHIDAQAVRMGVKLKMRVRLRTFEAICQMAADGVGLSIVPETAARRCGRSTKITAIHLADDWATRRLSVCIRAREELTAPARDLFEHLASHGMQ</sequence>
<reference evidence="6 7" key="1">
    <citation type="submission" date="2014-05" db="EMBL/GenBank/DDBJ databases">
        <title>Whole genome shotgun sequence of Rhizobium rhizogenes NBRC 13257.</title>
        <authorList>
            <person name="Katano-Makiyama Y."/>
            <person name="Hosoyama A."/>
            <person name="Hashimoto M."/>
            <person name="Hosoyama Y."/>
            <person name="Noguchi M."/>
            <person name="Tsuchikane K."/>
            <person name="Kimura A."/>
            <person name="Ohji S."/>
            <person name="Ichikawa N."/>
            <person name="Yamazoe A."/>
            <person name="Fujita N."/>
        </authorList>
    </citation>
    <scope>NUCLEOTIDE SEQUENCE [LARGE SCALE GENOMIC DNA]</scope>
    <source>
        <strain evidence="6 7">NBRC 13257</strain>
    </source>
</reference>
<dbReference type="Pfam" id="PF03466">
    <property type="entry name" value="LysR_substrate"/>
    <property type="match status" value="1"/>
</dbReference>
<dbReference type="AlphaFoldDB" id="A0AA87Q8Y3"/>
<keyword evidence="3" id="KW-0238">DNA-binding</keyword>
<keyword evidence="4" id="KW-0804">Transcription</keyword>
<dbReference type="Pfam" id="PF00126">
    <property type="entry name" value="HTH_1"/>
    <property type="match status" value="1"/>
</dbReference>
<dbReference type="SUPFAM" id="SSF46785">
    <property type="entry name" value="Winged helix' DNA-binding domain"/>
    <property type="match status" value="1"/>
</dbReference>
<dbReference type="PROSITE" id="PS50931">
    <property type="entry name" value="HTH_LYSR"/>
    <property type="match status" value="1"/>
</dbReference>
<evidence type="ECO:0000313" key="7">
    <source>
        <dbReference type="Proteomes" id="UP000026941"/>
    </source>
</evidence>
<evidence type="ECO:0000256" key="1">
    <source>
        <dbReference type="ARBA" id="ARBA00009437"/>
    </source>
</evidence>